<keyword evidence="1" id="KW-1003">Cell membrane</keyword>
<evidence type="ECO:0000256" key="3">
    <source>
        <dbReference type="ARBA" id="ARBA00022692"/>
    </source>
</evidence>
<protein>
    <recommendedName>
        <fullName evidence="7">POTRA domain-containing protein</fullName>
    </recommendedName>
</protein>
<evidence type="ECO:0000256" key="2">
    <source>
        <dbReference type="ARBA" id="ARBA00022618"/>
    </source>
</evidence>
<organism evidence="8 9">
    <name type="scientific">Candidatus Magasanikbacteria bacterium CG10_big_fil_rev_8_21_14_0_10_42_10</name>
    <dbReference type="NCBI Taxonomy" id="1974649"/>
    <lineage>
        <taxon>Bacteria</taxon>
        <taxon>Candidatus Magasanikiibacteriota</taxon>
    </lineage>
</organism>
<keyword evidence="4 6" id="KW-1133">Transmembrane helix</keyword>
<dbReference type="AlphaFoldDB" id="A0A2H0TWP5"/>
<evidence type="ECO:0000256" key="1">
    <source>
        <dbReference type="ARBA" id="ARBA00022475"/>
    </source>
</evidence>
<sequence>MGYRKYKTSSTRVYVKSRHALYSRGKAKDFAWRGRKKNPIQKVLQHGYALRMKLYGILLFVSILGMLGLLVYHPFFHISHINTIGIERLDEEKIQQTVYGAMNYNKWFVFPAKSYIFVNTDEIASILNERFPLNQVIVKKQFPDTLIIQLEERLSTVLYDNGDAYHFMGLTGKIVEPVRKVTDAEWSIETTIVTSTNELGEEISEKKEIARHHIPDTHMIMKDVGEYPLIVDIAHGFFGTLDVNTEVVQESYVSQIVTWYETLQNEFSITPTFVDISSPYNTIIHTTGGQEIYITLPEGESGAQIERLRTALKEVPSFSNISYIDVRYPGRIYWQ</sequence>
<keyword evidence="6" id="KW-0472">Membrane</keyword>
<comment type="caution">
    <text evidence="8">The sequence shown here is derived from an EMBL/GenBank/DDBJ whole genome shotgun (WGS) entry which is preliminary data.</text>
</comment>
<evidence type="ECO:0000313" key="8">
    <source>
        <dbReference type="EMBL" id="PIR76578.1"/>
    </source>
</evidence>
<name>A0A2H0TWP5_9BACT</name>
<gene>
    <name evidence="8" type="ORF">COU32_01390</name>
</gene>
<accession>A0A2H0TWP5</accession>
<keyword evidence="5" id="KW-0131">Cell cycle</keyword>
<evidence type="ECO:0000313" key="9">
    <source>
        <dbReference type="Proteomes" id="UP000231530"/>
    </source>
</evidence>
<evidence type="ECO:0000256" key="4">
    <source>
        <dbReference type="ARBA" id="ARBA00022989"/>
    </source>
</evidence>
<dbReference type="Pfam" id="PF08478">
    <property type="entry name" value="POTRA_1"/>
    <property type="match status" value="1"/>
</dbReference>
<dbReference type="EMBL" id="PFBY01000018">
    <property type="protein sequence ID" value="PIR76578.1"/>
    <property type="molecule type" value="Genomic_DNA"/>
</dbReference>
<feature type="domain" description="POTRA" evidence="7">
    <location>
        <begin position="76"/>
        <end position="153"/>
    </location>
</feature>
<reference evidence="9" key="1">
    <citation type="submission" date="2017-09" db="EMBL/GenBank/DDBJ databases">
        <title>Depth-based differentiation of microbial function through sediment-hosted aquifers and enrichment of novel symbionts in the deep terrestrial subsurface.</title>
        <authorList>
            <person name="Probst A.J."/>
            <person name="Ladd B."/>
            <person name="Jarett J.K."/>
            <person name="Geller-Mcgrath D.E."/>
            <person name="Sieber C.M.K."/>
            <person name="Emerson J.B."/>
            <person name="Anantharaman K."/>
            <person name="Thomas B.C."/>
            <person name="Malmstrom R."/>
            <person name="Stieglmeier M."/>
            <person name="Klingl A."/>
            <person name="Woyke T."/>
            <person name="Ryan C.M."/>
            <person name="Banfield J.F."/>
        </authorList>
    </citation>
    <scope>NUCLEOTIDE SEQUENCE [LARGE SCALE GENOMIC DNA]</scope>
</reference>
<feature type="transmembrane region" description="Helical" evidence="6">
    <location>
        <begin position="54"/>
        <end position="75"/>
    </location>
</feature>
<evidence type="ECO:0000256" key="6">
    <source>
        <dbReference type="SAM" id="Phobius"/>
    </source>
</evidence>
<evidence type="ECO:0000259" key="7">
    <source>
        <dbReference type="Pfam" id="PF08478"/>
    </source>
</evidence>
<dbReference type="Proteomes" id="UP000231530">
    <property type="component" value="Unassembled WGS sequence"/>
</dbReference>
<evidence type="ECO:0000256" key="5">
    <source>
        <dbReference type="ARBA" id="ARBA00023306"/>
    </source>
</evidence>
<keyword evidence="3 6" id="KW-0812">Transmembrane</keyword>
<proteinExistence type="predicted"/>
<dbReference type="InterPro" id="IPR013685">
    <property type="entry name" value="POTRA_FtsQ_type"/>
</dbReference>
<keyword evidence="2" id="KW-0132">Cell division</keyword>